<sequence>MLDDFARARSTAVLVAPSAFEAPWGVEEAAMIGLGLPPTPFTGPYAAVAAPASPPSMTTFPSWIDGINAYGRFEEEAEGDSSEVNAVLDAFLRADATWPADSTILFSSTNHGTAYAAATLPVPAAPAATAAPAAPAMDVPPAATATRSSARVYQRAASSEVQPQRDSAATAPSAGRQRQRRRASATSAAAASRQRRTTQTASPRGQRPSADARLLRSGHKGRPRAAQGMRWQDPVVQERLRELKHLWRQGVYTQPEVAAILRSEFNVARIGHSTVCRQFKRLP</sequence>
<feature type="compositionally biased region" description="Low complexity" evidence="1">
    <location>
        <begin position="184"/>
        <end position="202"/>
    </location>
</feature>
<feature type="region of interest" description="Disordered" evidence="1">
    <location>
        <begin position="135"/>
        <end position="231"/>
    </location>
</feature>
<organism evidence="2 3">
    <name type="scientific">Chlorella sorokiniana</name>
    <name type="common">Freshwater green alga</name>
    <dbReference type="NCBI Taxonomy" id="3076"/>
    <lineage>
        <taxon>Eukaryota</taxon>
        <taxon>Viridiplantae</taxon>
        <taxon>Chlorophyta</taxon>
        <taxon>core chlorophytes</taxon>
        <taxon>Trebouxiophyceae</taxon>
        <taxon>Chlorellales</taxon>
        <taxon>Chlorellaceae</taxon>
        <taxon>Chlorella clade</taxon>
        <taxon>Chlorella</taxon>
    </lineage>
</organism>
<name>A0A2P6TK01_CHLSO</name>
<keyword evidence="3" id="KW-1185">Reference proteome</keyword>
<comment type="caution">
    <text evidence="2">The sequence shown here is derived from an EMBL/GenBank/DDBJ whole genome shotgun (WGS) entry which is preliminary data.</text>
</comment>
<dbReference type="EMBL" id="LHPG02000013">
    <property type="protein sequence ID" value="PRW44414.1"/>
    <property type="molecule type" value="Genomic_DNA"/>
</dbReference>
<feature type="compositionally biased region" description="Polar residues" evidence="1">
    <location>
        <begin position="147"/>
        <end position="167"/>
    </location>
</feature>
<evidence type="ECO:0000313" key="2">
    <source>
        <dbReference type="EMBL" id="PRW44414.1"/>
    </source>
</evidence>
<proteinExistence type="predicted"/>
<reference evidence="2 3" key="1">
    <citation type="journal article" date="2018" name="Plant J.">
        <title>Genome sequences of Chlorella sorokiniana UTEX 1602 and Micractinium conductrix SAG 241.80: implications to maltose excretion by a green alga.</title>
        <authorList>
            <person name="Arriola M.B."/>
            <person name="Velmurugan N."/>
            <person name="Zhang Y."/>
            <person name="Plunkett M.H."/>
            <person name="Hondzo H."/>
            <person name="Barney B.M."/>
        </authorList>
    </citation>
    <scope>NUCLEOTIDE SEQUENCE [LARGE SCALE GENOMIC DNA]</scope>
    <source>
        <strain evidence="3">UTEX 1602</strain>
    </source>
</reference>
<dbReference type="AlphaFoldDB" id="A0A2P6TK01"/>
<feature type="compositionally biased region" description="Low complexity" evidence="1">
    <location>
        <begin position="135"/>
        <end position="146"/>
    </location>
</feature>
<evidence type="ECO:0000313" key="3">
    <source>
        <dbReference type="Proteomes" id="UP000239899"/>
    </source>
</evidence>
<evidence type="ECO:0000256" key="1">
    <source>
        <dbReference type="SAM" id="MobiDB-lite"/>
    </source>
</evidence>
<protein>
    <submittedName>
        <fullName evidence="2">Uncharacterized protein</fullName>
    </submittedName>
</protein>
<accession>A0A2P6TK01</accession>
<gene>
    <name evidence="2" type="ORF">C2E21_6564</name>
</gene>
<dbReference type="Proteomes" id="UP000239899">
    <property type="component" value="Unassembled WGS sequence"/>
</dbReference>